<dbReference type="PANTHER" id="PTHR48207:SF3">
    <property type="entry name" value="SUCCINATE--HYDROXYMETHYLGLUTARATE COA-TRANSFERASE"/>
    <property type="match status" value="1"/>
</dbReference>
<organism evidence="2 3">
    <name type="scientific">Saccharopolyspora karakumensis</name>
    <dbReference type="NCBI Taxonomy" id="2530386"/>
    <lineage>
        <taxon>Bacteria</taxon>
        <taxon>Bacillati</taxon>
        <taxon>Actinomycetota</taxon>
        <taxon>Actinomycetes</taxon>
        <taxon>Pseudonocardiales</taxon>
        <taxon>Pseudonocardiaceae</taxon>
        <taxon>Saccharopolyspora</taxon>
    </lineage>
</organism>
<keyword evidence="1 2" id="KW-0808">Transferase</keyword>
<dbReference type="GO" id="GO:0008410">
    <property type="term" value="F:CoA-transferase activity"/>
    <property type="evidence" value="ECO:0007669"/>
    <property type="project" value="TreeGrafter"/>
</dbReference>
<gene>
    <name evidence="2" type="ORF">E1202_08345</name>
</gene>
<evidence type="ECO:0000313" key="2">
    <source>
        <dbReference type="EMBL" id="TDD90622.1"/>
    </source>
</evidence>
<dbReference type="InterPro" id="IPR044855">
    <property type="entry name" value="CoA-Trfase_III_dom3_sf"/>
</dbReference>
<name>A0A4R5C1M3_9PSEU</name>
<dbReference type="InterPro" id="IPR003673">
    <property type="entry name" value="CoA-Trfase_fam_III"/>
</dbReference>
<evidence type="ECO:0000313" key="3">
    <source>
        <dbReference type="Proteomes" id="UP000294723"/>
    </source>
</evidence>
<dbReference type="SUPFAM" id="SSF89796">
    <property type="entry name" value="CoA-transferase family III (CaiB/BaiF)"/>
    <property type="match status" value="1"/>
</dbReference>
<dbReference type="RefSeq" id="WP_132681985.1">
    <property type="nucleotide sequence ID" value="NZ_SMLA01000008.1"/>
</dbReference>
<keyword evidence="3" id="KW-1185">Reference proteome</keyword>
<dbReference type="Gene3D" id="3.40.50.10540">
    <property type="entry name" value="Crotonobetainyl-coa:carnitine coa-transferase, domain 1"/>
    <property type="match status" value="1"/>
</dbReference>
<reference evidence="2 3" key="1">
    <citation type="submission" date="2019-03" db="EMBL/GenBank/DDBJ databases">
        <title>Draft genome sequences of novel Actinobacteria.</title>
        <authorList>
            <person name="Sahin N."/>
            <person name="Ay H."/>
            <person name="Saygin H."/>
        </authorList>
    </citation>
    <scope>NUCLEOTIDE SEQUENCE [LARGE SCALE GENOMIC DNA]</scope>
    <source>
        <strain evidence="2 3">5K548</strain>
    </source>
</reference>
<dbReference type="Gene3D" id="3.30.1540.10">
    <property type="entry name" value="formyl-coa transferase, domain 3"/>
    <property type="match status" value="1"/>
</dbReference>
<dbReference type="InterPro" id="IPR023606">
    <property type="entry name" value="CoA-Trfase_III_dom_1_sf"/>
</dbReference>
<evidence type="ECO:0000256" key="1">
    <source>
        <dbReference type="ARBA" id="ARBA00022679"/>
    </source>
</evidence>
<comment type="caution">
    <text evidence="2">The sequence shown here is derived from an EMBL/GenBank/DDBJ whole genome shotgun (WGS) entry which is preliminary data.</text>
</comment>
<dbReference type="AlphaFoldDB" id="A0A4R5C1M3"/>
<dbReference type="EMBL" id="SMLA01000008">
    <property type="protein sequence ID" value="TDD90622.1"/>
    <property type="molecule type" value="Genomic_DNA"/>
</dbReference>
<dbReference type="Pfam" id="PF02515">
    <property type="entry name" value="CoA_transf_3"/>
    <property type="match status" value="1"/>
</dbReference>
<sequence length="395" mass="41838">MSKPLDGVRVVDFGQFIAAPAATQTLVDLGADVIKVEPVDGESSRLIGLYGQAILRTYNRGKRCIALNLKDDRGQRIAQELVARADIVVQNLRPGVMESFGLGAEAVRAAHPHLIYATVSGFGLQGPSKHRPGLDIAAQAESGIMWVTGEADGEPQRVGFPVVDAAAAHVFAQAILGAYVRRLRTGEGDMVETSLLEVAVHLQGPNWGDYLLTGQEPMRKGNGQPTVAPAADVMPTRDGAIVVSAYSVVHFDRLCRLLDRPELAGDPRFETNEARVANRAALLTELRASFATMTTDEAMELLTPNGVVAGRVSSYGEVRKNPDVQAAGIFLEATGPAGASYTTLGSPWKLGSISRVSTNRAPDLGQHTVSLLTELGYSSGAIDGFASSGVVRVSN</sequence>
<dbReference type="InterPro" id="IPR050483">
    <property type="entry name" value="CoA-transferase_III_domain"/>
</dbReference>
<accession>A0A4R5C1M3</accession>
<protein>
    <submittedName>
        <fullName evidence="2">CoA transferase</fullName>
    </submittedName>
</protein>
<proteinExistence type="predicted"/>
<dbReference type="Proteomes" id="UP000294723">
    <property type="component" value="Unassembled WGS sequence"/>
</dbReference>
<dbReference type="PANTHER" id="PTHR48207">
    <property type="entry name" value="SUCCINATE--HYDROXYMETHYLGLUTARATE COA-TRANSFERASE"/>
    <property type="match status" value="1"/>
</dbReference>